<name>A0AAD6WE10_9ROSI</name>
<reference evidence="2" key="1">
    <citation type="journal article" date="2023" name="Mol. Ecol. Resour.">
        <title>Chromosome-level genome assembly of a triploid poplar Populus alba 'Berolinensis'.</title>
        <authorList>
            <person name="Chen S."/>
            <person name="Yu Y."/>
            <person name="Wang X."/>
            <person name="Wang S."/>
            <person name="Zhang T."/>
            <person name="Zhou Y."/>
            <person name="He R."/>
            <person name="Meng N."/>
            <person name="Wang Y."/>
            <person name="Liu W."/>
            <person name="Liu Z."/>
            <person name="Liu J."/>
            <person name="Guo Q."/>
            <person name="Huang H."/>
            <person name="Sederoff R.R."/>
            <person name="Wang G."/>
            <person name="Qu G."/>
            <person name="Chen S."/>
        </authorList>
    </citation>
    <scope>NUCLEOTIDE SEQUENCE</scope>
    <source>
        <strain evidence="2">SC-2020</strain>
    </source>
</reference>
<accession>A0AAD6WE10</accession>
<organism evidence="2 3">
    <name type="scientific">Populus alba x Populus x berolinensis</name>
    <dbReference type="NCBI Taxonomy" id="444605"/>
    <lineage>
        <taxon>Eukaryota</taxon>
        <taxon>Viridiplantae</taxon>
        <taxon>Streptophyta</taxon>
        <taxon>Embryophyta</taxon>
        <taxon>Tracheophyta</taxon>
        <taxon>Spermatophyta</taxon>
        <taxon>Magnoliopsida</taxon>
        <taxon>eudicotyledons</taxon>
        <taxon>Gunneridae</taxon>
        <taxon>Pentapetalae</taxon>
        <taxon>rosids</taxon>
        <taxon>fabids</taxon>
        <taxon>Malpighiales</taxon>
        <taxon>Salicaceae</taxon>
        <taxon>Saliceae</taxon>
        <taxon>Populus</taxon>
    </lineage>
</organism>
<gene>
    <name evidence="2" type="ORF">NC653_007172</name>
</gene>
<proteinExistence type="predicted"/>
<dbReference type="AlphaFoldDB" id="A0AAD6WE10"/>
<feature type="region of interest" description="Disordered" evidence="1">
    <location>
        <begin position="39"/>
        <end position="61"/>
    </location>
</feature>
<sequence length="81" mass="9212">MSLQCDAFLDSEAVKTKHKPLNRNMVSKRPATLVSDRIGHQVPIKNKQSSSQTRAEDKQRSNLYRSKIVPALRSIHLLVLM</sequence>
<evidence type="ECO:0000313" key="3">
    <source>
        <dbReference type="Proteomes" id="UP001164929"/>
    </source>
</evidence>
<protein>
    <submittedName>
        <fullName evidence="2">Uncharacterized protein</fullName>
    </submittedName>
</protein>
<dbReference type="EMBL" id="JAQIZT010000002">
    <property type="protein sequence ID" value="KAJ7008421.1"/>
    <property type="molecule type" value="Genomic_DNA"/>
</dbReference>
<comment type="caution">
    <text evidence="2">The sequence shown here is derived from an EMBL/GenBank/DDBJ whole genome shotgun (WGS) entry which is preliminary data.</text>
</comment>
<evidence type="ECO:0000313" key="2">
    <source>
        <dbReference type="EMBL" id="KAJ7008421.1"/>
    </source>
</evidence>
<dbReference type="Proteomes" id="UP001164929">
    <property type="component" value="Chromosome 2"/>
</dbReference>
<keyword evidence="3" id="KW-1185">Reference proteome</keyword>
<evidence type="ECO:0000256" key="1">
    <source>
        <dbReference type="SAM" id="MobiDB-lite"/>
    </source>
</evidence>